<name>A0A0S7Y5X9_UNCSA</name>
<dbReference type="PATRIC" id="fig|1703775.3.peg.22"/>
<dbReference type="CDD" id="cd02440">
    <property type="entry name" value="AdoMet_MTases"/>
    <property type="match status" value="1"/>
</dbReference>
<proteinExistence type="predicted"/>
<dbReference type="SUPFAM" id="SSF53335">
    <property type="entry name" value="S-adenosyl-L-methionine-dependent methyltransferases"/>
    <property type="match status" value="1"/>
</dbReference>
<gene>
    <name evidence="1" type="ORF">AMJ44_00200</name>
</gene>
<dbReference type="AlphaFoldDB" id="A0A0S7Y5X9"/>
<dbReference type="EMBL" id="LIZX01000004">
    <property type="protein sequence ID" value="KPJ70177.1"/>
    <property type="molecule type" value="Genomic_DNA"/>
</dbReference>
<evidence type="ECO:0008006" key="3">
    <source>
        <dbReference type="Google" id="ProtNLM"/>
    </source>
</evidence>
<accession>A0A0S7Y5X9</accession>
<reference evidence="1 2" key="1">
    <citation type="journal article" date="2015" name="Microbiome">
        <title>Genomic resolution of linkages in carbon, nitrogen, and sulfur cycling among widespread estuary sediment bacteria.</title>
        <authorList>
            <person name="Baker B.J."/>
            <person name="Lazar C.S."/>
            <person name="Teske A.P."/>
            <person name="Dick G.J."/>
        </authorList>
    </citation>
    <scope>NUCLEOTIDE SEQUENCE [LARGE SCALE GENOMIC DNA]</scope>
    <source>
        <strain evidence="1">DG_54_3</strain>
    </source>
</reference>
<protein>
    <recommendedName>
        <fullName evidence="3">SAM-dependent methyltransferase</fullName>
    </recommendedName>
</protein>
<sequence length="464" mass="53853">MNDDLEEVPGSFRDPSGFLFFKNKKLYRLVNKVYKEHYDHLIKSGLYKTLTESNLLVRHKEPDTSLAKAEAIYKVIKPEPISFISYPYEWCFGQLKDAALTTIKIQKIALEFGMSLKDASAYNIQFVNGKPIFIDTLSFEKLKEGKPWVAYRQFCQHFLGPLTLMSHKDLRLNQLLKTSIDGIPLDLTSKILPFYTRFIPGLAMHIHVHAFSQKYFSSKTVRINRKKIRHRSYVGLMDHLESTIRKIKFRLKETEWADYYDKTNYSPEAHEHKKQILEDFLSIINPNEVWDLGANIGIFSRIASKKGIKTVSFDIDSVAVEKNYQECIAKNETNILPLLLDLTNPSPAIGWENRERMSLIERGPTDTVFALALLHHLAISNNLPLDKIASFLKKICQSLIIEFIPKSDSQIQRLLSTREDIFSNYTQKNFEKEFGRCFKICRVVKIKNSKRILYLMQVKDKKIA</sequence>
<evidence type="ECO:0000313" key="1">
    <source>
        <dbReference type="EMBL" id="KPJ70177.1"/>
    </source>
</evidence>
<dbReference type="InterPro" id="IPR029063">
    <property type="entry name" value="SAM-dependent_MTases_sf"/>
</dbReference>
<organism evidence="1 2">
    <name type="scientific">candidate division WOR-1 bacterium DG_54_3</name>
    <dbReference type="NCBI Taxonomy" id="1703775"/>
    <lineage>
        <taxon>Bacteria</taxon>
        <taxon>Bacillati</taxon>
        <taxon>Saganbacteria</taxon>
    </lineage>
</organism>
<comment type="caution">
    <text evidence="1">The sequence shown here is derived from an EMBL/GenBank/DDBJ whole genome shotgun (WGS) entry which is preliminary data.</text>
</comment>
<evidence type="ECO:0000313" key="2">
    <source>
        <dbReference type="Proteomes" id="UP000051861"/>
    </source>
</evidence>
<dbReference type="Proteomes" id="UP000051861">
    <property type="component" value="Unassembled WGS sequence"/>
</dbReference>
<dbReference type="Gene3D" id="3.40.50.150">
    <property type="entry name" value="Vaccinia Virus protein VP39"/>
    <property type="match status" value="1"/>
</dbReference>